<comment type="caution">
    <text evidence="2">The sequence shown here is derived from an EMBL/GenBank/DDBJ whole genome shotgun (WGS) entry which is preliminary data.</text>
</comment>
<keyword evidence="3" id="KW-1185">Reference proteome</keyword>
<proteinExistence type="predicted"/>
<accession>A0A369JPM0</accession>
<dbReference type="InParanoid" id="A0A369JPM0"/>
<dbReference type="OrthoDB" id="2579508at2759"/>
<protein>
    <submittedName>
        <fullName evidence="2">Uncharacterized protein</fullName>
    </submittedName>
</protein>
<sequence>MNNLRYYLAWCTLPIMKNGRGAPLPPPDGHKSHQNLLQVRPETWRRLENIFDLKGKIDETILSWMDTHVPFNPLDSSEIDVAEEHFTLPCPEIVDISLDMLKRPDSVARMVPWLDNLPLQTVQSAIHLMFPATFDWGFSLVNDTDNLDKDIFQYFSWSTRDAETLAPSQNGRNLVTVAFQPPWILSSQDIKTFSECRSFPPFRKSGNAYPIMLESQDRLWAKIWDVCVRRRTRWFVLTSYTNWVFGAFSEGWSSAFVTDVYAYDSCNPSIAECLTFWVVSAMRIDRSACVPKVPEPLAHRLLPVPIPAKRANLEFGSPANSDSNWDGKNDDVESSAGVQSNISDTASYESGLTGLMTPMNRESSRRSLRDPVITSWLADAAFTALEPNPPANVYETVGPFLPERPHTRLGDWLV</sequence>
<organism evidence="2 3">
    <name type="scientific">Hypsizygus marmoreus</name>
    <name type="common">White beech mushroom</name>
    <name type="synonym">Agaricus marmoreus</name>
    <dbReference type="NCBI Taxonomy" id="39966"/>
    <lineage>
        <taxon>Eukaryota</taxon>
        <taxon>Fungi</taxon>
        <taxon>Dikarya</taxon>
        <taxon>Basidiomycota</taxon>
        <taxon>Agaricomycotina</taxon>
        <taxon>Agaricomycetes</taxon>
        <taxon>Agaricomycetidae</taxon>
        <taxon>Agaricales</taxon>
        <taxon>Tricholomatineae</taxon>
        <taxon>Lyophyllaceae</taxon>
        <taxon>Hypsizygus</taxon>
    </lineage>
</organism>
<dbReference type="EMBL" id="LUEZ02000055">
    <property type="protein sequence ID" value="RDB21334.1"/>
    <property type="molecule type" value="Genomic_DNA"/>
</dbReference>
<gene>
    <name evidence="2" type="ORF">Hypma_011579</name>
</gene>
<evidence type="ECO:0000313" key="3">
    <source>
        <dbReference type="Proteomes" id="UP000076154"/>
    </source>
</evidence>
<reference evidence="2" key="1">
    <citation type="submission" date="2018-04" db="EMBL/GenBank/DDBJ databases">
        <title>Whole genome sequencing of Hypsizygus marmoreus.</title>
        <authorList>
            <person name="Choi I.-G."/>
            <person name="Min B."/>
            <person name="Kim J.-G."/>
            <person name="Kim S."/>
            <person name="Oh Y.-L."/>
            <person name="Kong W.-S."/>
            <person name="Park H."/>
            <person name="Jeong J."/>
            <person name="Song E.-S."/>
        </authorList>
    </citation>
    <scope>NUCLEOTIDE SEQUENCE [LARGE SCALE GENOMIC DNA]</scope>
    <source>
        <strain evidence="2">51987-8</strain>
    </source>
</reference>
<feature type="region of interest" description="Disordered" evidence="1">
    <location>
        <begin position="315"/>
        <end position="338"/>
    </location>
</feature>
<evidence type="ECO:0000256" key="1">
    <source>
        <dbReference type="SAM" id="MobiDB-lite"/>
    </source>
</evidence>
<dbReference type="Proteomes" id="UP000076154">
    <property type="component" value="Unassembled WGS sequence"/>
</dbReference>
<name>A0A369JPM0_HYPMA</name>
<dbReference type="AlphaFoldDB" id="A0A369JPM0"/>
<evidence type="ECO:0000313" key="2">
    <source>
        <dbReference type="EMBL" id="RDB21334.1"/>
    </source>
</evidence>